<proteinExistence type="predicted"/>
<dbReference type="Proteomes" id="UP000306327">
    <property type="component" value="Unassembled WGS sequence"/>
</dbReference>
<evidence type="ECO:0000313" key="3">
    <source>
        <dbReference type="Proteomes" id="UP000306327"/>
    </source>
</evidence>
<evidence type="ECO:0000313" key="2">
    <source>
        <dbReference type="EMBL" id="TKK22905.1"/>
    </source>
</evidence>
<sequence length="65" mass="7604">MPGILFPLFTHFTQTSYIAEKRLHPRLICLRRAETLMGEIASITLVYLVFLAVIVMAVLYLERHW</sequence>
<organism evidence="2 3">
    <name type="scientific">Enterobacter cancerogenus</name>
    <dbReference type="NCBI Taxonomy" id="69218"/>
    <lineage>
        <taxon>Bacteria</taxon>
        <taxon>Pseudomonadati</taxon>
        <taxon>Pseudomonadota</taxon>
        <taxon>Gammaproteobacteria</taxon>
        <taxon>Enterobacterales</taxon>
        <taxon>Enterobacteriaceae</taxon>
        <taxon>Enterobacter</taxon>
        <taxon>Enterobacter cloacae complex</taxon>
    </lineage>
</organism>
<dbReference type="EMBL" id="QGAL01000001">
    <property type="protein sequence ID" value="TKK22905.1"/>
    <property type="molecule type" value="Genomic_DNA"/>
</dbReference>
<keyword evidence="1" id="KW-0472">Membrane</keyword>
<keyword evidence="1" id="KW-1133">Transmembrane helix</keyword>
<dbReference type="InterPro" id="IPR048192">
    <property type="entry name" value="YldA-like"/>
</dbReference>
<feature type="transmembrane region" description="Helical" evidence="1">
    <location>
        <begin position="40"/>
        <end position="61"/>
    </location>
</feature>
<dbReference type="NCBIfam" id="NF041476">
    <property type="entry name" value="membrane_YldA"/>
    <property type="match status" value="1"/>
</dbReference>
<evidence type="ECO:0000256" key="1">
    <source>
        <dbReference type="SAM" id="Phobius"/>
    </source>
</evidence>
<dbReference type="Pfam" id="PF23689">
    <property type="entry name" value="YldA"/>
    <property type="match status" value="1"/>
</dbReference>
<gene>
    <name evidence="2" type="ORF">EcCFBP13530_01675</name>
</gene>
<dbReference type="KEGG" id="ecan:CWI88_16285"/>
<dbReference type="AlphaFoldDB" id="A0AB38P8S9"/>
<dbReference type="RefSeq" id="WP_101738066.1">
    <property type="nucleotide sequence ID" value="NZ_JAJAPN010000001.1"/>
</dbReference>
<protein>
    <submittedName>
        <fullName evidence="2">Uncharacterized protein</fullName>
    </submittedName>
</protein>
<reference evidence="2 3" key="1">
    <citation type="journal article" date="2019" name="Sci. Rep.">
        <title>Differences in resource use lead to coexistence of seed-transmitted microbial populations.</title>
        <authorList>
            <person name="Torres-Cortes G."/>
            <person name="Garcia B.J."/>
            <person name="Compant S."/>
            <person name="Rezki S."/>
            <person name="Jones P."/>
            <person name="Preveaux A."/>
            <person name="Briand M."/>
            <person name="Roulet A."/>
            <person name="Bouchez O."/>
            <person name="Jacobson D."/>
            <person name="Barret M."/>
        </authorList>
    </citation>
    <scope>NUCLEOTIDE SEQUENCE [LARGE SCALE GENOMIC DNA]</scope>
    <source>
        <strain evidence="2 3">CFBP13530</strain>
    </source>
</reference>
<name>A0AB38P8S9_9ENTR</name>
<keyword evidence="1" id="KW-0812">Transmembrane</keyword>
<comment type="caution">
    <text evidence="2">The sequence shown here is derived from an EMBL/GenBank/DDBJ whole genome shotgun (WGS) entry which is preliminary data.</text>
</comment>
<accession>A0AB38P8S9</accession>